<comment type="caution">
    <text evidence="12">The sequence shown here is derived from an EMBL/GenBank/DDBJ whole genome shotgun (WGS) entry which is preliminary data.</text>
</comment>
<dbReference type="Pfam" id="PF00005">
    <property type="entry name" value="ABC_tran"/>
    <property type="match status" value="2"/>
</dbReference>
<reference evidence="12" key="1">
    <citation type="submission" date="2021-03" db="EMBL/GenBank/DDBJ databases">
        <authorList>
            <person name="Sun Q."/>
        </authorList>
    </citation>
    <scope>NUCLEOTIDE SEQUENCE</scope>
    <source>
        <strain evidence="12">CCM 8862</strain>
    </source>
</reference>
<comment type="similarity">
    <text evidence="2">Belongs to the ABC transporter superfamily.</text>
</comment>
<organism evidence="12 13">
    <name type="scientific">Corynebacterium mendelii</name>
    <dbReference type="NCBI Taxonomy" id="2765362"/>
    <lineage>
        <taxon>Bacteria</taxon>
        <taxon>Bacillati</taxon>
        <taxon>Actinomycetota</taxon>
        <taxon>Actinomycetes</taxon>
        <taxon>Mycobacteriales</taxon>
        <taxon>Corynebacteriaceae</taxon>
        <taxon>Corynebacterium</taxon>
    </lineage>
</organism>
<dbReference type="InterPro" id="IPR003593">
    <property type="entry name" value="AAA+_ATPase"/>
</dbReference>
<evidence type="ECO:0000256" key="8">
    <source>
        <dbReference type="ARBA" id="ARBA00023136"/>
    </source>
</evidence>
<dbReference type="GO" id="GO:0016887">
    <property type="term" value="F:ATP hydrolysis activity"/>
    <property type="evidence" value="ECO:0007669"/>
    <property type="project" value="InterPro"/>
</dbReference>
<evidence type="ECO:0000256" key="3">
    <source>
        <dbReference type="ARBA" id="ARBA00022448"/>
    </source>
</evidence>
<evidence type="ECO:0000256" key="7">
    <source>
        <dbReference type="ARBA" id="ARBA00022989"/>
    </source>
</evidence>
<dbReference type="RefSeq" id="WP_207118228.1">
    <property type="nucleotide sequence ID" value="NZ_JAFLEQ010000003.1"/>
</dbReference>
<dbReference type="PROSITE" id="PS00211">
    <property type="entry name" value="ABC_TRANSPORTER_1"/>
    <property type="match status" value="2"/>
</dbReference>
<proteinExistence type="inferred from homology"/>
<feature type="domain" description="ABC transporter" evidence="11">
    <location>
        <begin position="9"/>
        <end position="249"/>
    </location>
</feature>
<sequence length="739" mass="79168">MSTTPPPALTLDGVTLTHADGHRVIDNLSLVVDKGSYTVLTGPSGCGKTTLAHALSGILHNSLGGEVTGTITVAGEDIASVAPARLSELVSFVWQFPDRQMCARTVANEACLPLDFRNVEAAVGDAAAAEMLATVGLGHISCAVDPLALSGGQQQRLALAAAIVQNTPLLILDEATAALDADGAARFKEILANLRRNRDLTVLAIDHMPARHDGLADRILVMDQHGRIVTDAPFVPPAGLPVPLCRTFGVRTPHPKDLPPAQQQSPDTHPPQTPVLKLVDAGYRLDGTTILEPVSLILRRGDTAVVRGPNGAGKTTLLRMIAGEITGTGTIVPDRRKRLEKGIAWVDQRSAQLTTGRSVDEEMVGAVTHGQTTDPARLTDKQRDEIDTLLATAGLDDLRGRHPLRLSGGQQQRLAVAAAVAQQPEILLCDEPTTAQDADGVAAIAGLLRFHSHTRATVVVTHDDFFAASVHPCATLVIPAAQNTLPQPGTHDAEPDTAPRYRSFLHPLTLVAILVTVWLFAVRHTSFPELGFLAGAMALVALWQAVVLAADVLVKRLLALTAGCAVSWCGFALWIPRGPDPQTVWPGFFLSNGQMEAALLPTAQLWVLGFSAISLMAFIDGQSLRDSIIRIFKVPYRYMDTPGYARRFATRIRRDSRRAAHKRKLTTRGRPLLLWRVKMLLPVVVASLTDSGYLSDALDGKGFGLTAMRTLRHARPLAARDTAALVLFFICIAAAPVFL</sequence>
<dbReference type="InterPro" id="IPR050095">
    <property type="entry name" value="ECF_ABC_transporter_ATP-bd"/>
</dbReference>
<keyword evidence="5" id="KW-0547">Nucleotide-binding</keyword>
<dbReference type="EMBL" id="JAFLEQ010000003">
    <property type="protein sequence ID" value="MBN9643530.1"/>
    <property type="molecule type" value="Genomic_DNA"/>
</dbReference>
<keyword evidence="3" id="KW-0813">Transport</keyword>
<evidence type="ECO:0000259" key="11">
    <source>
        <dbReference type="PROSITE" id="PS50893"/>
    </source>
</evidence>
<evidence type="ECO:0000256" key="6">
    <source>
        <dbReference type="ARBA" id="ARBA00022840"/>
    </source>
</evidence>
<evidence type="ECO:0000313" key="12">
    <source>
        <dbReference type="EMBL" id="MBN9643530.1"/>
    </source>
</evidence>
<dbReference type="SUPFAM" id="SSF52540">
    <property type="entry name" value="P-loop containing nucleoside triphosphate hydrolases"/>
    <property type="match status" value="2"/>
</dbReference>
<dbReference type="PANTHER" id="PTHR43553">
    <property type="entry name" value="HEAVY METAL TRANSPORTER"/>
    <property type="match status" value="1"/>
</dbReference>
<feature type="domain" description="ABC transporter" evidence="11">
    <location>
        <begin position="276"/>
        <end position="507"/>
    </location>
</feature>
<protein>
    <submittedName>
        <fullName evidence="12">ATP-binding cassette domain-containing protein</fullName>
    </submittedName>
</protein>
<accession>A0A939DZ65</accession>
<dbReference type="PROSITE" id="PS50893">
    <property type="entry name" value="ABC_TRANSPORTER_2"/>
    <property type="match status" value="2"/>
</dbReference>
<dbReference type="SMART" id="SM00382">
    <property type="entry name" value="AAA"/>
    <property type="match status" value="2"/>
</dbReference>
<feature type="region of interest" description="Disordered" evidence="9">
    <location>
        <begin position="251"/>
        <end position="273"/>
    </location>
</feature>
<evidence type="ECO:0000256" key="10">
    <source>
        <dbReference type="SAM" id="Phobius"/>
    </source>
</evidence>
<evidence type="ECO:0000256" key="1">
    <source>
        <dbReference type="ARBA" id="ARBA00004141"/>
    </source>
</evidence>
<feature type="transmembrane region" description="Helical" evidence="10">
    <location>
        <begin position="530"/>
        <end position="550"/>
    </location>
</feature>
<keyword evidence="6 12" id="KW-0067">ATP-binding</keyword>
<dbReference type="InterPro" id="IPR003439">
    <property type="entry name" value="ABC_transporter-like_ATP-bd"/>
</dbReference>
<dbReference type="GO" id="GO:0043190">
    <property type="term" value="C:ATP-binding cassette (ABC) transporter complex"/>
    <property type="evidence" value="ECO:0007669"/>
    <property type="project" value="TreeGrafter"/>
</dbReference>
<keyword evidence="7 10" id="KW-1133">Transmembrane helix</keyword>
<evidence type="ECO:0000313" key="13">
    <source>
        <dbReference type="Proteomes" id="UP000664332"/>
    </source>
</evidence>
<evidence type="ECO:0000256" key="2">
    <source>
        <dbReference type="ARBA" id="ARBA00005417"/>
    </source>
</evidence>
<gene>
    <name evidence="12" type="ORF">JZY06_02640</name>
</gene>
<dbReference type="GO" id="GO:0042626">
    <property type="term" value="F:ATPase-coupled transmembrane transporter activity"/>
    <property type="evidence" value="ECO:0007669"/>
    <property type="project" value="TreeGrafter"/>
</dbReference>
<dbReference type="CDD" id="cd16914">
    <property type="entry name" value="EcfT"/>
    <property type="match status" value="1"/>
</dbReference>
<dbReference type="InterPro" id="IPR027417">
    <property type="entry name" value="P-loop_NTPase"/>
</dbReference>
<feature type="transmembrane region" description="Helical" evidence="10">
    <location>
        <begin position="597"/>
        <end position="619"/>
    </location>
</feature>
<dbReference type="InterPro" id="IPR017871">
    <property type="entry name" value="ABC_transporter-like_CS"/>
</dbReference>
<dbReference type="GO" id="GO:0005524">
    <property type="term" value="F:ATP binding"/>
    <property type="evidence" value="ECO:0007669"/>
    <property type="project" value="UniProtKB-KW"/>
</dbReference>
<evidence type="ECO:0000256" key="5">
    <source>
        <dbReference type="ARBA" id="ARBA00022741"/>
    </source>
</evidence>
<keyword evidence="4 10" id="KW-0812">Transmembrane</keyword>
<dbReference type="Gene3D" id="3.40.50.300">
    <property type="entry name" value="P-loop containing nucleotide triphosphate hydrolases"/>
    <property type="match status" value="2"/>
</dbReference>
<dbReference type="InterPro" id="IPR003339">
    <property type="entry name" value="ABC/ECF_trnsptr_transmembrane"/>
</dbReference>
<name>A0A939DZ65_9CORY</name>
<dbReference type="CDD" id="cd03225">
    <property type="entry name" value="ABC_cobalt_CbiO_domain1"/>
    <property type="match status" value="1"/>
</dbReference>
<dbReference type="InterPro" id="IPR015856">
    <property type="entry name" value="ABC_transpr_CbiO/EcfA_su"/>
</dbReference>
<evidence type="ECO:0000256" key="4">
    <source>
        <dbReference type="ARBA" id="ARBA00022692"/>
    </source>
</evidence>
<evidence type="ECO:0000256" key="9">
    <source>
        <dbReference type="SAM" id="MobiDB-lite"/>
    </source>
</evidence>
<comment type="subcellular location">
    <subcellularLocation>
        <location evidence="1">Membrane</location>
        <topology evidence="1">Multi-pass membrane protein</topology>
    </subcellularLocation>
</comment>
<dbReference type="AlphaFoldDB" id="A0A939DZ65"/>
<dbReference type="Proteomes" id="UP000664332">
    <property type="component" value="Unassembled WGS sequence"/>
</dbReference>
<keyword evidence="8 10" id="KW-0472">Membrane</keyword>
<feature type="transmembrane region" description="Helical" evidence="10">
    <location>
        <begin position="504"/>
        <end position="524"/>
    </location>
</feature>
<feature type="transmembrane region" description="Helical" evidence="10">
    <location>
        <begin position="717"/>
        <end position="738"/>
    </location>
</feature>
<keyword evidence="13" id="KW-1185">Reference proteome</keyword>